<dbReference type="EMBL" id="JH597770">
    <property type="protein sequence ID" value="EHP68103.1"/>
    <property type="molecule type" value="Genomic_DNA"/>
</dbReference>
<keyword evidence="8 10" id="KW-0413">Isomerase</keyword>
<evidence type="ECO:0000256" key="7">
    <source>
        <dbReference type="ARBA" id="ARBA00023204"/>
    </source>
</evidence>
<feature type="binding site" evidence="10">
    <location>
        <position position="31"/>
    </location>
    <ligand>
        <name>ATP</name>
        <dbReference type="ChEBI" id="CHEBI:30616"/>
    </ligand>
</feature>
<keyword evidence="6 10" id="KW-0238">DNA-binding</keyword>
<keyword evidence="11" id="KW-0175">Coiled coil</keyword>
<keyword evidence="15" id="KW-1185">Reference proteome</keyword>
<dbReference type="NCBIfam" id="NF040935">
    <property type="entry name" value="helicase_Hel308"/>
    <property type="match status" value="1"/>
</dbReference>
<dbReference type="AlphaFoldDB" id="H2C7H7"/>
<dbReference type="Gene3D" id="1.10.3380.30">
    <property type="match status" value="1"/>
</dbReference>
<dbReference type="SMART" id="SM00487">
    <property type="entry name" value="DEXDc"/>
    <property type="match status" value="1"/>
</dbReference>
<dbReference type="SUPFAM" id="SSF46785">
    <property type="entry name" value="Winged helix' DNA-binding domain"/>
    <property type="match status" value="1"/>
</dbReference>
<dbReference type="SUPFAM" id="SSF52540">
    <property type="entry name" value="P-loop containing nucleoside triphosphate hydrolases"/>
    <property type="match status" value="1"/>
</dbReference>
<name>H2C7H7_9CREN</name>
<evidence type="ECO:0000256" key="10">
    <source>
        <dbReference type="HAMAP-Rule" id="MF_00442"/>
    </source>
</evidence>
<evidence type="ECO:0000256" key="6">
    <source>
        <dbReference type="ARBA" id="ARBA00023125"/>
    </source>
</evidence>
<dbReference type="PROSITE" id="PS51192">
    <property type="entry name" value="HELICASE_ATP_BIND_1"/>
    <property type="match status" value="1"/>
</dbReference>
<evidence type="ECO:0000256" key="2">
    <source>
        <dbReference type="ARBA" id="ARBA00022763"/>
    </source>
</evidence>
<dbReference type="eggNOG" id="arCOG00553">
    <property type="taxonomic scope" value="Archaea"/>
</dbReference>
<dbReference type="GO" id="GO:0043138">
    <property type="term" value="F:3'-5' DNA helicase activity"/>
    <property type="evidence" value="ECO:0007669"/>
    <property type="project" value="UniProtKB-UniRule"/>
</dbReference>
<evidence type="ECO:0000256" key="3">
    <source>
        <dbReference type="ARBA" id="ARBA00022801"/>
    </source>
</evidence>
<dbReference type="PROSITE" id="PS51194">
    <property type="entry name" value="HELICASE_CTER"/>
    <property type="match status" value="1"/>
</dbReference>
<dbReference type="InterPro" id="IPR050474">
    <property type="entry name" value="Hel308_SKI2-like"/>
</dbReference>
<comment type="similarity">
    <text evidence="10">Belongs to the helicase family. Hel308 subfamily.</text>
</comment>
<dbReference type="InterPro" id="IPR022965">
    <property type="entry name" value="Helicase_Hel308"/>
</dbReference>
<dbReference type="GO" id="GO:0006281">
    <property type="term" value="P:DNA repair"/>
    <property type="evidence" value="ECO:0007669"/>
    <property type="project" value="UniProtKB-UniRule"/>
</dbReference>
<dbReference type="Pfam" id="PF21280">
    <property type="entry name" value="Helicase_dom4_arc"/>
    <property type="match status" value="1"/>
</dbReference>
<evidence type="ECO:0000313" key="14">
    <source>
        <dbReference type="EMBL" id="EHP68103.1"/>
    </source>
</evidence>
<dbReference type="OrthoDB" id="371946at2157"/>
<dbReference type="PANTHER" id="PTHR47961">
    <property type="entry name" value="DNA POLYMERASE THETA, PUTATIVE (AFU_ORTHOLOGUE AFUA_1G05260)-RELATED"/>
    <property type="match status" value="1"/>
</dbReference>
<dbReference type="InterPro" id="IPR053416">
    <property type="entry name" value="Hel308_helicase"/>
</dbReference>
<evidence type="ECO:0000313" key="15">
    <source>
        <dbReference type="Proteomes" id="UP000003980"/>
    </source>
</evidence>
<dbReference type="HOGENOM" id="CLU_006553_3_0_2"/>
<dbReference type="Pfam" id="PF00270">
    <property type="entry name" value="DEAD"/>
    <property type="match status" value="1"/>
</dbReference>
<dbReference type="GO" id="GO:0003677">
    <property type="term" value="F:DNA binding"/>
    <property type="evidence" value="ECO:0007669"/>
    <property type="project" value="UniProtKB-UniRule"/>
</dbReference>
<comment type="subunit">
    <text evidence="10">Monomer.</text>
</comment>
<dbReference type="Gene3D" id="3.40.50.300">
    <property type="entry name" value="P-loop containing nucleotide triphosphate hydrolases"/>
    <property type="match status" value="2"/>
</dbReference>
<evidence type="ECO:0000256" key="5">
    <source>
        <dbReference type="ARBA" id="ARBA00022840"/>
    </source>
</evidence>
<keyword evidence="4 10" id="KW-0347">Helicase</keyword>
<evidence type="ECO:0000256" key="4">
    <source>
        <dbReference type="ARBA" id="ARBA00022806"/>
    </source>
</evidence>
<dbReference type="InterPro" id="IPR048772">
    <property type="entry name" value="Hel308-like_dom4"/>
</dbReference>
<evidence type="ECO:0000256" key="1">
    <source>
        <dbReference type="ARBA" id="ARBA00022741"/>
    </source>
</evidence>
<keyword evidence="3 10" id="KW-0378">Hydrolase</keyword>
<keyword evidence="2 10" id="KW-0227">DNA damage</keyword>
<organism evidence="14 15">
    <name type="scientific">Metallosphaera yellowstonensis MK1</name>
    <dbReference type="NCBI Taxonomy" id="671065"/>
    <lineage>
        <taxon>Archaea</taxon>
        <taxon>Thermoproteota</taxon>
        <taxon>Thermoprotei</taxon>
        <taxon>Sulfolobales</taxon>
        <taxon>Sulfolobaceae</taxon>
        <taxon>Metallosphaera</taxon>
    </lineage>
</organism>
<sequence length="703" mass="79107">MELIDLSDLNVNEKVKEVLRSRGIVTLNPVQSEAVRKGLLEGKRLLLTSPTGSGKTLIAELGMISHLLKGGRRAIYTTPLRALTSEKYHEFKAWESLGIKVGMTSGEYDTDDAWLRNYQLIVTTYEKLDSLWRHGPSWLFETDYFVLDEFHYINDGERGPVVESVAVKAKRRNLLVLSATISNHSEIAKWLEAEAVTTNWRPVPLREGVLVPDRGGFVVSFADGSSYKLRGNDAILAFTRKVVDEGGQVLLFRNSRRMAETTARKVAELDLEVKRKEIEDLIAKLEEVDDAGSNEKEALRELLERGVAFHHAGLSRGLREVIEDGFRKRIIKVITATPTLAAGVNLPARAVIIGDIYRFNRKILGFQEEISIMEYKQMSGRAGRPGYDSEGEAVIVVRNRRDAERVFKRYILSPPEPIQSRLGNEPAFYSFLLGLISEGESTVEQIRELARQTLLSRELVDRYLDSGIPWLEENGFIELDEKLFLTKLGRRVADLYINPFTAQVVKDVLRKNEAVECNLAYLHLLAWSPDGPFVGVSKGEEDELIENVSCPPFLDEPEDEDDFYKYVSALKIASILNDWIEEIEEDVILGRYGIGSGDLRSLVETMDWLTYSAYNVAQVLGLEEHADVLRRLNARVEDGVKEDLLEIVRVPGVGRKRGRVLFQNGLTKPEDLVMNPEKVKALLGDKIGDKVVKEAARVIGGVL</sequence>
<dbReference type="CDD" id="cd18028">
    <property type="entry name" value="DEXHc_archSki2"/>
    <property type="match status" value="1"/>
</dbReference>
<comment type="function">
    <text evidence="10">DNA-dependent ATPase and 3'-5' DNA helicase that may be involved in repair of stalled replication forks.</text>
</comment>
<feature type="coiled-coil region" evidence="11">
    <location>
        <begin position="259"/>
        <end position="291"/>
    </location>
</feature>
<protein>
    <recommendedName>
        <fullName evidence="10">ATP-dependent DNA helicase Hel308</fullName>
        <ecNumber evidence="10">5.6.2.4</ecNumber>
    </recommendedName>
    <alternativeName>
        <fullName evidence="10">DNA 3'-5' helicase Hel308</fullName>
    </alternativeName>
</protein>
<gene>
    <name evidence="10" type="primary">hel308</name>
    <name evidence="14" type="ORF">MetMK1DRAFT_00025260</name>
</gene>
<dbReference type="InterPro" id="IPR027417">
    <property type="entry name" value="P-loop_NTPase"/>
</dbReference>
<comment type="catalytic activity">
    <reaction evidence="9 10">
        <text>Couples ATP hydrolysis with the unwinding of duplex DNA by translocating in the 3'-5' direction.</text>
        <dbReference type="EC" id="5.6.2.4"/>
    </reaction>
</comment>
<dbReference type="PANTHER" id="PTHR47961:SF10">
    <property type="entry name" value="ATP-DEPENDENT DNA HELICASE HEL308"/>
    <property type="match status" value="1"/>
</dbReference>
<dbReference type="SUPFAM" id="SSF158702">
    <property type="entry name" value="Sec63 N-terminal domain-like"/>
    <property type="match status" value="1"/>
</dbReference>
<dbReference type="EC" id="5.6.2.4" evidence="10"/>
<keyword evidence="5 10" id="KW-0067">ATP-binding</keyword>
<dbReference type="SMART" id="SM00490">
    <property type="entry name" value="HELICc"/>
    <property type="match status" value="1"/>
</dbReference>
<proteinExistence type="inferred from homology"/>
<accession>H2C7H7</accession>
<evidence type="ECO:0000259" key="12">
    <source>
        <dbReference type="PROSITE" id="PS51192"/>
    </source>
</evidence>
<dbReference type="CDD" id="cd18795">
    <property type="entry name" value="SF2_C_Ski2"/>
    <property type="match status" value="1"/>
</dbReference>
<dbReference type="Pfam" id="PF00271">
    <property type="entry name" value="Helicase_C"/>
    <property type="match status" value="1"/>
</dbReference>
<dbReference type="InterPro" id="IPR036390">
    <property type="entry name" value="WH_DNA-bd_sf"/>
</dbReference>
<feature type="domain" description="Helicase C-terminal" evidence="13">
    <location>
        <begin position="234"/>
        <end position="436"/>
    </location>
</feature>
<reference evidence="14 15" key="1">
    <citation type="submission" date="2012-01" db="EMBL/GenBank/DDBJ databases">
        <title>Improved High-Quality Draft sequence of Metallosphaera yellowstonensis MK1.</title>
        <authorList>
            <consortium name="US DOE Joint Genome Institute"/>
            <person name="Lucas S."/>
            <person name="Han J."/>
            <person name="Cheng J.-F."/>
            <person name="Goodwin L."/>
            <person name="Pitluck S."/>
            <person name="Peters L."/>
            <person name="Teshima H."/>
            <person name="Detter J.C."/>
            <person name="Han C."/>
            <person name="Tapia R."/>
            <person name="Land M."/>
            <person name="Hauser L."/>
            <person name="Kyrpides N."/>
            <person name="Kozubal M."/>
            <person name="Macur R.E."/>
            <person name="Jay Z."/>
            <person name="Inskeep W."/>
            <person name="Woyke T."/>
        </authorList>
    </citation>
    <scope>NUCLEOTIDE SEQUENCE [LARGE SCALE GENOMIC DNA]</scope>
    <source>
        <strain evidence="14 15">MK1</strain>
    </source>
</reference>
<dbReference type="Gene3D" id="1.10.150.20">
    <property type="entry name" value="5' to 3' exonuclease, C-terminal subdomain"/>
    <property type="match status" value="1"/>
</dbReference>
<feature type="domain" description="Helicase ATP-binding" evidence="12">
    <location>
        <begin position="36"/>
        <end position="199"/>
    </location>
</feature>
<evidence type="ECO:0000256" key="11">
    <source>
        <dbReference type="SAM" id="Coils"/>
    </source>
</evidence>
<keyword evidence="7 10" id="KW-0234">DNA repair</keyword>
<dbReference type="GO" id="GO:0005524">
    <property type="term" value="F:ATP binding"/>
    <property type="evidence" value="ECO:0007669"/>
    <property type="project" value="UniProtKB-UniRule"/>
</dbReference>
<evidence type="ECO:0000256" key="8">
    <source>
        <dbReference type="ARBA" id="ARBA00023235"/>
    </source>
</evidence>
<evidence type="ECO:0000259" key="13">
    <source>
        <dbReference type="PROSITE" id="PS51194"/>
    </source>
</evidence>
<dbReference type="GO" id="GO:0016887">
    <property type="term" value="F:ATP hydrolysis activity"/>
    <property type="evidence" value="ECO:0007669"/>
    <property type="project" value="RHEA"/>
</dbReference>
<keyword evidence="1 10" id="KW-0547">Nucleotide-binding</keyword>
<dbReference type="InterPro" id="IPR001650">
    <property type="entry name" value="Helicase_C-like"/>
</dbReference>
<dbReference type="Proteomes" id="UP000003980">
    <property type="component" value="Unassembled WGS sequence"/>
</dbReference>
<comment type="catalytic activity">
    <reaction evidence="10">
        <text>ATP + H2O = ADP + phosphate + H(+)</text>
        <dbReference type="Rhea" id="RHEA:13065"/>
        <dbReference type="ChEBI" id="CHEBI:15377"/>
        <dbReference type="ChEBI" id="CHEBI:15378"/>
        <dbReference type="ChEBI" id="CHEBI:30616"/>
        <dbReference type="ChEBI" id="CHEBI:43474"/>
        <dbReference type="ChEBI" id="CHEBI:456216"/>
        <dbReference type="EC" id="5.6.2.4"/>
    </reaction>
</comment>
<dbReference type="InterPro" id="IPR011545">
    <property type="entry name" value="DEAD/DEAH_box_helicase_dom"/>
</dbReference>
<dbReference type="HAMAP" id="MF_00442">
    <property type="entry name" value="Helicase_Hel308"/>
    <property type="match status" value="1"/>
</dbReference>
<dbReference type="InterPro" id="IPR014001">
    <property type="entry name" value="Helicase_ATP-bd"/>
</dbReference>
<dbReference type="RefSeq" id="WP_009074174.1">
    <property type="nucleotide sequence ID" value="NZ_JH597770.1"/>
</dbReference>
<evidence type="ECO:0000256" key="9">
    <source>
        <dbReference type="ARBA" id="ARBA00034617"/>
    </source>
</evidence>
<dbReference type="STRING" id="671065.MetMK1DRAFT_00025260"/>